<dbReference type="FunCoup" id="A0A263D6K5">
    <property type="interactions" value="15"/>
</dbReference>
<dbReference type="InParanoid" id="A0A263D6K5"/>
<proteinExistence type="predicted"/>
<accession>A0A263D6K5</accession>
<name>A0A263D6K5_9PSEU</name>
<evidence type="ECO:0000259" key="1">
    <source>
        <dbReference type="PROSITE" id="PS51704"/>
    </source>
</evidence>
<feature type="domain" description="GP-PDE" evidence="1">
    <location>
        <begin position="13"/>
        <end position="251"/>
    </location>
</feature>
<dbReference type="InterPro" id="IPR017946">
    <property type="entry name" value="PLC-like_Pdiesterase_TIM-brl"/>
</dbReference>
<dbReference type="GO" id="GO:0006629">
    <property type="term" value="P:lipid metabolic process"/>
    <property type="evidence" value="ECO:0007669"/>
    <property type="project" value="InterPro"/>
</dbReference>
<dbReference type="InterPro" id="IPR030395">
    <property type="entry name" value="GP_PDE_dom"/>
</dbReference>
<dbReference type="PROSITE" id="PS51704">
    <property type="entry name" value="GP_PDE"/>
    <property type="match status" value="1"/>
</dbReference>
<gene>
    <name evidence="2" type="ORF">CFN78_11755</name>
</gene>
<dbReference type="Proteomes" id="UP000242444">
    <property type="component" value="Unassembled WGS sequence"/>
</dbReference>
<reference evidence="2 3" key="1">
    <citation type="submission" date="2017-07" db="EMBL/GenBank/DDBJ databases">
        <title>Amycolatopsis antarcticus sp. nov., isolated from the surface of an Antarcticus brown macroalga.</title>
        <authorList>
            <person name="Wang J."/>
            <person name="Leiva S."/>
            <person name="Huang J."/>
            <person name="Huang Y."/>
        </authorList>
    </citation>
    <scope>NUCLEOTIDE SEQUENCE [LARGE SCALE GENOMIC DNA]</scope>
    <source>
        <strain evidence="2 3">AU-G6</strain>
    </source>
</reference>
<dbReference type="RefSeq" id="WP_094862964.1">
    <property type="nucleotide sequence ID" value="NZ_NKYE01000006.1"/>
</dbReference>
<dbReference type="AlphaFoldDB" id="A0A263D6K5"/>
<dbReference type="OrthoDB" id="5241788at2"/>
<organism evidence="2 3">
    <name type="scientific">Amycolatopsis antarctica</name>
    <dbReference type="NCBI Taxonomy" id="1854586"/>
    <lineage>
        <taxon>Bacteria</taxon>
        <taxon>Bacillati</taxon>
        <taxon>Actinomycetota</taxon>
        <taxon>Actinomycetes</taxon>
        <taxon>Pseudonocardiales</taxon>
        <taxon>Pseudonocardiaceae</taxon>
        <taxon>Amycolatopsis</taxon>
    </lineage>
</organism>
<dbReference type="GO" id="GO:0008081">
    <property type="term" value="F:phosphoric diester hydrolase activity"/>
    <property type="evidence" value="ECO:0007669"/>
    <property type="project" value="InterPro"/>
</dbReference>
<comment type="caution">
    <text evidence="2">The sequence shown here is derived from an EMBL/GenBank/DDBJ whole genome shotgun (WGS) entry which is preliminary data.</text>
</comment>
<dbReference type="PANTHER" id="PTHR43805:SF1">
    <property type="entry name" value="GP-PDE DOMAIN-CONTAINING PROTEIN"/>
    <property type="match status" value="1"/>
</dbReference>
<dbReference type="SUPFAM" id="SSF51695">
    <property type="entry name" value="PLC-like phosphodiesterases"/>
    <property type="match status" value="1"/>
</dbReference>
<keyword evidence="3" id="KW-1185">Reference proteome</keyword>
<evidence type="ECO:0000313" key="3">
    <source>
        <dbReference type="Proteomes" id="UP000242444"/>
    </source>
</evidence>
<dbReference type="EMBL" id="NKYE01000006">
    <property type="protein sequence ID" value="OZM73106.1"/>
    <property type="molecule type" value="Genomic_DNA"/>
</dbReference>
<dbReference type="Pfam" id="PF03009">
    <property type="entry name" value="GDPD"/>
    <property type="match status" value="1"/>
</dbReference>
<evidence type="ECO:0000313" key="2">
    <source>
        <dbReference type="EMBL" id="OZM73106.1"/>
    </source>
</evidence>
<sequence length="261" mass="29020">MAVDHPYLASSLPRAFAHRGWHIGELDGLENSLPAFRRAVAEGYRYVETDVHVTSDDVVVVLHDPTLNRTTDGSGLIRRQTWARVSKVRIDGREPLSRLEDVLEELPETLFNIDVKCDAAAEPFIRVLQRLGAVERVAAAAFSDARLRRLRRLAGSRLITSMGPRSTAVLWGSGWVPWVRLGRFSRGTLAQVPARQGALTVVDRSFLRSAARVGAEVHVWTVDDPVQMRALLDLGVHGLITDRPDLLRDVLVERGEWEAAA</sequence>
<dbReference type="Gene3D" id="3.20.20.190">
    <property type="entry name" value="Phosphatidylinositol (PI) phosphodiesterase"/>
    <property type="match status" value="1"/>
</dbReference>
<dbReference type="PROSITE" id="PS50007">
    <property type="entry name" value="PIPLC_X_DOMAIN"/>
    <property type="match status" value="1"/>
</dbReference>
<dbReference type="PANTHER" id="PTHR43805">
    <property type="entry name" value="GLYCEROPHOSPHORYL DIESTER PHOSPHODIESTERASE"/>
    <property type="match status" value="1"/>
</dbReference>
<protein>
    <submittedName>
        <fullName evidence="2">Glycerophosphodiester phosphodiesterase</fullName>
    </submittedName>
</protein>